<proteinExistence type="predicted"/>
<dbReference type="Proteomes" id="UP001227230">
    <property type="component" value="Chromosome 1"/>
</dbReference>
<accession>A0ABY9BEM9</accession>
<protein>
    <submittedName>
        <fullName evidence="2">Uncharacterized protein</fullName>
    </submittedName>
</protein>
<sequence length="310" mass="34352">MTTLGQELGVKQLNSEKGSLPRENSSAMGNGKSVSEVSSSQLRGSTTKFGSKKLWTSLFPPISGYRQGCKGSARVLSLLVDHQGSEEVVLGKRLRRQEVMRIRNKGLLLRLLFIQKGMKLCKFSNTVDKADFEGFEGYTHRVSSVLVFPSNLVTREKWLTSKRTCGLMVVENNESPTKSRVASEILSKKNYDGALCQDVVSNPNLDVMESQLACLNQMSEGINSLKTLPSIPIEAPNLVTDCPVEAEFSSLGGFQIEGRNSVGVLWRRVMIGQPSNEDLQSIVKAWYPELEPLAGKLIETFERVNYVPLY</sequence>
<reference evidence="2 3" key="1">
    <citation type="journal article" date="2023" name="Hortic Res">
        <title>The complete reference genome for grapevine (Vitis vinifera L.) genetics and breeding.</title>
        <authorList>
            <person name="Shi X."/>
            <person name="Cao S."/>
            <person name="Wang X."/>
            <person name="Huang S."/>
            <person name="Wang Y."/>
            <person name="Liu Z."/>
            <person name="Liu W."/>
            <person name="Leng X."/>
            <person name="Peng Y."/>
            <person name="Wang N."/>
            <person name="Wang Y."/>
            <person name="Ma Z."/>
            <person name="Xu X."/>
            <person name="Zhang F."/>
            <person name="Xue H."/>
            <person name="Zhong H."/>
            <person name="Wang Y."/>
            <person name="Zhang K."/>
            <person name="Velt A."/>
            <person name="Avia K."/>
            <person name="Holtgrawe D."/>
            <person name="Grimplet J."/>
            <person name="Matus J.T."/>
            <person name="Ware D."/>
            <person name="Wu X."/>
            <person name="Wang H."/>
            <person name="Liu C."/>
            <person name="Fang Y."/>
            <person name="Rustenholz C."/>
            <person name="Cheng Z."/>
            <person name="Xiao H."/>
            <person name="Zhou Y."/>
        </authorList>
    </citation>
    <scope>NUCLEOTIDE SEQUENCE [LARGE SCALE GENOMIC DNA]</scope>
    <source>
        <strain evidence="3">cv. Pinot noir / PN40024</strain>
        <tissue evidence="2">Leaf</tissue>
    </source>
</reference>
<name>A0ABY9BEM9_VITVI</name>
<feature type="region of interest" description="Disordered" evidence="1">
    <location>
        <begin position="1"/>
        <end position="40"/>
    </location>
</feature>
<gene>
    <name evidence="2" type="ORF">VitviT2T_001038</name>
</gene>
<organism evidence="2 3">
    <name type="scientific">Vitis vinifera</name>
    <name type="common">Grape</name>
    <dbReference type="NCBI Taxonomy" id="29760"/>
    <lineage>
        <taxon>Eukaryota</taxon>
        <taxon>Viridiplantae</taxon>
        <taxon>Streptophyta</taxon>
        <taxon>Embryophyta</taxon>
        <taxon>Tracheophyta</taxon>
        <taxon>Spermatophyta</taxon>
        <taxon>Magnoliopsida</taxon>
        <taxon>eudicotyledons</taxon>
        <taxon>Gunneridae</taxon>
        <taxon>Pentapetalae</taxon>
        <taxon>rosids</taxon>
        <taxon>Vitales</taxon>
        <taxon>Vitaceae</taxon>
        <taxon>Viteae</taxon>
        <taxon>Vitis</taxon>
    </lineage>
</organism>
<feature type="compositionally biased region" description="Polar residues" evidence="1">
    <location>
        <begin position="12"/>
        <end position="40"/>
    </location>
</feature>
<keyword evidence="3" id="KW-1185">Reference proteome</keyword>
<dbReference type="EMBL" id="CP126648">
    <property type="protein sequence ID" value="WJZ81184.1"/>
    <property type="molecule type" value="Genomic_DNA"/>
</dbReference>
<evidence type="ECO:0000256" key="1">
    <source>
        <dbReference type="SAM" id="MobiDB-lite"/>
    </source>
</evidence>
<evidence type="ECO:0000313" key="3">
    <source>
        <dbReference type="Proteomes" id="UP001227230"/>
    </source>
</evidence>
<evidence type="ECO:0000313" key="2">
    <source>
        <dbReference type="EMBL" id="WJZ81184.1"/>
    </source>
</evidence>